<dbReference type="GO" id="GO:0009396">
    <property type="term" value="P:folic acid-containing compound biosynthetic process"/>
    <property type="evidence" value="ECO:0007669"/>
    <property type="project" value="TreeGrafter"/>
</dbReference>
<name>A0A1Z8AHY9_9FLAO</name>
<dbReference type="GO" id="GO:0035999">
    <property type="term" value="P:tetrahydrofolate interconversion"/>
    <property type="evidence" value="ECO:0007669"/>
    <property type="project" value="TreeGrafter"/>
</dbReference>
<dbReference type="InterPro" id="IPR024185">
    <property type="entry name" value="FTHF_cligase-like_sf"/>
</dbReference>
<dbReference type="InterPro" id="IPR002698">
    <property type="entry name" value="FTHF_cligase"/>
</dbReference>
<dbReference type="NCBIfam" id="TIGR02727">
    <property type="entry name" value="MTHFS_bact"/>
    <property type="match status" value="1"/>
</dbReference>
<gene>
    <name evidence="6" type="ORF">A9Q93_13500</name>
</gene>
<evidence type="ECO:0000313" key="6">
    <source>
        <dbReference type="EMBL" id="OUS09758.1"/>
    </source>
</evidence>
<feature type="binding site" evidence="4">
    <location>
        <begin position="134"/>
        <end position="142"/>
    </location>
    <ligand>
        <name>ATP</name>
        <dbReference type="ChEBI" id="CHEBI:30616"/>
    </ligand>
</feature>
<feature type="binding site" evidence="4">
    <location>
        <position position="49"/>
    </location>
    <ligand>
        <name>substrate</name>
    </ligand>
</feature>
<sequence length="189" mass="21677">MKPKSVLRKEFKNLRSSLSIEEIESLSLEIANQVLSLNIWDKSTYHVFLPIKEKNEINTEYILHILQGKDKNIVVSKSNFSDFSMSHFLLTDQTVLKKNVYGIPEPTEDSIEVYASKIDVVFVPLLGIDIYGNRLGYGKGFYDRFLENCKPSVIKVGLSFFEPITDIIEHNENDIKMNFLVHPNGITSF</sequence>
<keyword evidence="6" id="KW-0436">Ligase</keyword>
<keyword evidence="2 4" id="KW-0547">Nucleotide-binding</keyword>
<comment type="similarity">
    <text evidence="1 5">Belongs to the 5-formyltetrahydrofolate cyclo-ligase family.</text>
</comment>
<dbReference type="Gene3D" id="3.40.50.10420">
    <property type="entry name" value="NagB/RpiA/CoA transferase-like"/>
    <property type="match status" value="1"/>
</dbReference>
<dbReference type="SUPFAM" id="SSF100950">
    <property type="entry name" value="NagB/RpiA/CoA transferase-like"/>
    <property type="match status" value="1"/>
</dbReference>
<dbReference type="RefSeq" id="WP_303687976.1">
    <property type="nucleotide sequence ID" value="NZ_CAJXYO010000054.1"/>
</dbReference>
<feature type="binding site" evidence="4">
    <location>
        <begin position="4"/>
        <end position="8"/>
    </location>
    <ligand>
        <name>ATP</name>
        <dbReference type="ChEBI" id="CHEBI:30616"/>
    </ligand>
</feature>
<keyword evidence="3 4" id="KW-0067">ATP-binding</keyword>
<dbReference type="GO" id="GO:0030272">
    <property type="term" value="F:5-formyltetrahydrofolate cyclo-ligase activity"/>
    <property type="evidence" value="ECO:0007669"/>
    <property type="project" value="UniProtKB-EC"/>
</dbReference>
<dbReference type="AlphaFoldDB" id="A0A1Z8AHY9"/>
<dbReference type="PANTHER" id="PTHR23407:SF1">
    <property type="entry name" value="5-FORMYLTETRAHYDROFOLATE CYCLO-LIGASE"/>
    <property type="match status" value="1"/>
</dbReference>
<dbReference type="Pfam" id="PF01812">
    <property type="entry name" value="5-FTHF_cyc-lig"/>
    <property type="match status" value="1"/>
</dbReference>
<dbReference type="EC" id="6.3.3.2" evidence="5"/>
<evidence type="ECO:0000256" key="5">
    <source>
        <dbReference type="RuleBase" id="RU361279"/>
    </source>
</evidence>
<keyword evidence="5" id="KW-0479">Metal-binding</keyword>
<organism evidence="6 7">
    <name type="scientific">Nonlabens dokdonensis</name>
    <dbReference type="NCBI Taxonomy" id="328515"/>
    <lineage>
        <taxon>Bacteria</taxon>
        <taxon>Pseudomonadati</taxon>
        <taxon>Bacteroidota</taxon>
        <taxon>Flavobacteriia</taxon>
        <taxon>Flavobacteriales</taxon>
        <taxon>Flavobacteriaceae</taxon>
        <taxon>Nonlabens</taxon>
    </lineage>
</organism>
<protein>
    <recommendedName>
        <fullName evidence="5">5-formyltetrahydrofolate cyclo-ligase</fullName>
        <ecNumber evidence="5">6.3.3.2</ecNumber>
    </recommendedName>
</protein>
<evidence type="ECO:0000256" key="2">
    <source>
        <dbReference type="ARBA" id="ARBA00022741"/>
    </source>
</evidence>
<reference evidence="7" key="1">
    <citation type="journal article" date="2017" name="Proc. Natl. Acad. Sci. U.S.A.">
        <title>Simulation of Deepwater Horizon oil plume reveals substrate specialization within a complex community of hydrocarbon-degraders.</title>
        <authorList>
            <person name="Hu P."/>
            <person name="Dubinsky E.A."/>
            <person name="Probst A.J."/>
            <person name="Wang J."/>
            <person name="Sieber C.M.K."/>
            <person name="Tom L.M."/>
            <person name="Gardinali P."/>
            <person name="Banfield J.F."/>
            <person name="Atlas R.M."/>
            <person name="Andersen G.L."/>
        </authorList>
    </citation>
    <scope>NUCLEOTIDE SEQUENCE [LARGE SCALE GENOMIC DNA]</scope>
</reference>
<dbReference type="PANTHER" id="PTHR23407">
    <property type="entry name" value="ATPASE INHIBITOR/5-FORMYLTETRAHYDROFOLATE CYCLO-LIGASE"/>
    <property type="match status" value="1"/>
</dbReference>
<comment type="cofactor">
    <cofactor evidence="5">
        <name>Mg(2+)</name>
        <dbReference type="ChEBI" id="CHEBI:18420"/>
    </cofactor>
</comment>
<evidence type="ECO:0000256" key="3">
    <source>
        <dbReference type="ARBA" id="ARBA00022840"/>
    </source>
</evidence>
<dbReference type="PIRSF" id="PIRSF006806">
    <property type="entry name" value="FTHF_cligase"/>
    <property type="match status" value="1"/>
</dbReference>
<comment type="caution">
    <text evidence="6">The sequence shown here is derived from an EMBL/GenBank/DDBJ whole genome shotgun (WGS) entry which is preliminary data.</text>
</comment>
<dbReference type="GO" id="GO:0005524">
    <property type="term" value="F:ATP binding"/>
    <property type="evidence" value="ECO:0007669"/>
    <property type="project" value="UniProtKB-KW"/>
</dbReference>
<dbReference type="Proteomes" id="UP000196102">
    <property type="component" value="Unassembled WGS sequence"/>
</dbReference>
<dbReference type="EMBL" id="MAAX01000208">
    <property type="protein sequence ID" value="OUS09758.1"/>
    <property type="molecule type" value="Genomic_DNA"/>
</dbReference>
<keyword evidence="5" id="KW-0460">Magnesium</keyword>
<feature type="binding site" evidence="4">
    <location>
        <position position="56"/>
    </location>
    <ligand>
        <name>substrate</name>
    </ligand>
</feature>
<dbReference type="InterPro" id="IPR037171">
    <property type="entry name" value="NagB/RpiA_transferase-like"/>
</dbReference>
<evidence type="ECO:0000256" key="4">
    <source>
        <dbReference type="PIRSR" id="PIRSR006806-1"/>
    </source>
</evidence>
<dbReference type="GO" id="GO:0046872">
    <property type="term" value="F:metal ion binding"/>
    <property type="evidence" value="ECO:0007669"/>
    <property type="project" value="UniProtKB-KW"/>
</dbReference>
<evidence type="ECO:0000256" key="1">
    <source>
        <dbReference type="ARBA" id="ARBA00010638"/>
    </source>
</evidence>
<comment type="catalytic activity">
    <reaction evidence="5">
        <text>(6S)-5-formyl-5,6,7,8-tetrahydrofolate + ATP = (6R)-5,10-methenyltetrahydrofolate + ADP + phosphate</text>
        <dbReference type="Rhea" id="RHEA:10488"/>
        <dbReference type="ChEBI" id="CHEBI:30616"/>
        <dbReference type="ChEBI" id="CHEBI:43474"/>
        <dbReference type="ChEBI" id="CHEBI:57455"/>
        <dbReference type="ChEBI" id="CHEBI:57457"/>
        <dbReference type="ChEBI" id="CHEBI:456216"/>
        <dbReference type="EC" id="6.3.3.2"/>
    </reaction>
</comment>
<proteinExistence type="inferred from homology"/>
<accession>A0A1Z8AHY9</accession>
<evidence type="ECO:0000313" key="7">
    <source>
        <dbReference type="Proteomes" id="UP000196102"/>
    </source>
</evidence>